<name>A0A0A2LU63_9FLAO</name>
<proteinExistence type="predicted"/>
<comment type="caution">
    <text evidence="2">The sequence shown here is derived from an EMBL/GenBank/DDBJ whole genome shotgun (WGS) entry which is preliminary data.</text>
</comment>
<feature type="transmembrane region" description="Helical" evidence="1">
    <location>
        <begin position="16"/>
        <end position="34"/>
    </location>
</feature>
<evidence type="ECO:0000313" key="3">
    <source>
        <dbReference type="Proteomes" id="UP000030129"/>
    </source>
</evidence>
<accession>A0A0A2LU63</accession>
<gene>
    <name evidence="2" type="ORF">Q763_12450</name>
</gene>
<reference evidence="2 3" key="1">
    <citation type="submission" date="2013-09" db="EMBL/GenBank/DDBJ databases">
        <authorList>
            <person name="Zeng Z."/>
            <person name="Chen C."/>
        </authorList>
    </citation>
    <scope>NUCLEOTIDE SEQUENCE [LARGE SCALE GENOMIC DNA]</scope>
    <source>
        <strain evidence="2 3">F44-8</strain>
    </source>
</reference>
<organism evidence="2 3">
    <name type="scientific">Flavobacterium beibuense F44-8</name>
    <dbReference type="NCBI Taxonomy" id="1406840"/>
    <lineage>
        <taxon>Bacteria</taxon>
        <taxon>Pseudomonadati</taxon>
        <taxon>Bacteroidota</taxon>
        <taxon>Flavobacteriia</taxon>
        <taxon>Flavobacteriales</taxon>
        <taxon>Flavobacteriaceae</taxon>
        <taxon>Flavobacterium</taxon>
    </lineage>
</organism>
<keyword evidence="1" id="KW-0812">Transmembrane</keyword>
<feature type="transmembrane region" description="Helical" evidence="1">
    <location>
        <begin position="91"/>
        <end position="109"/>
    </location>
</feature>
<evidence type="ECO:0000313" key="2">
    <source>
        <dbReference type="EMBL" id="KGO79655.1"/>
    </source>
</evidence>
<dbReference type="STRING" id="1406840.Q763_12450"/>
<protein>
    <submittedName>
        <fullName evidence="2">Uncharacterized protein</fullName>
    </submittedName>
</protein>
<sequence>MALVKIVSLFSPFESILLSWELALPILLFTFIVVRSNVIRYRKWKNGEEVGNVDHPAVTLFVKRCLQLFYIYIVTGITLYVFGLNKGLPNTVNILPVVWFVLIIVWDNIKRYKQNRSEA</sequence>
<keyword evidence="1" id="KW-1133">Transmembrane helix</keyword>
<dbReference type="AlphaFoldDB" id="A0A0A2LU63"/>
<evidence type="ECO:0000256" key="1">
    <source>
        <dbReference type="SAM" id="Phobius"/>
    </source>
</evidence>
<feature type="transmembrane region" description="Helical" evidence="1">
    <location>
        <begin position="68"/>
        <end position="85"/>
    </location>
</feature>
<dbReference type="Proteomes" id="UP000030129">
    <property type="component" value="Unassembled WGS sequence"/>
</dbReference>
<keyword evidence="3" id="KW-1185">Reference proteome</keyword>
<keyword evidence="1" id="KW-0472">Membrane</keyword>
<dbReference type="RefSeq" id="WP_035134685.1">
    <property type="nucleotide sequence ID" value="NZ_JRLV01000015.1"/>
</dbReference>
<dbReference type="EMBL" id="JRLV01000015">
    <property type="protein sequence ID" value="KGO79655.1"/>
    <property type="molecule type" value="Genomic_DNA"/>
</dbReference>